<dbReference type="Proteomes" id="UP000319769">
    <property type="component" value="Unassembled WGS sequence"/>
</dbReference>
<proteinExistence type="predicted"/>
<dbReference type="RefSeq" id="WP_144746830.1">
    <property type="nucleotide sequence ID" value="NZ_VMNW02000027.1"/>
</dbReference>
<gene>
    <name evidence="1" type="ORF">FPZ12_019230</name>
</gene>
<protein>
    <submittedName>
        <fullName evidence="1">Uncharacterized protein</fullName>
    </submittedName>
</protein>
<dbReference type="AlphaFoldDB" id="A0A5N0V3U5"/>
<sequence length="97" mass="9916">MTEVAFETPELAMEAADQLAAAVAAALRPDSLPLEYDPCRRGVGAAVERLGDALVRLIEQLETGAGSVAGDSAITRAGELAAAVRFARAPAALELPA</sequence>
<organism evidence="1 2">
    <name type="scientific">Amycolatopsis acidicola</name>
    <dbReference type="NCBI Taxonomy" id="2596893"/>
    <lineage>
        <taxon>Bacteria</taxon>
        <taxon>Bacillati</taxon>
        <taxon>Actinomycetota</taxon>
        <taxon>Actinomycetes</taxon>
        <taxon>Pseudonocardiales</taxon>
        <taxon>Pseudonocardiaceae</taxon>
        <taxon>Amycolatopsis</taxon>
    </lineage>
</organism>
<evidence type="ECO:0000313" key="1">
    <source>
        <dbReference type="EMBL" id="KAA9159765.1"/>
    </source>
</evidence>
<dbReference type="EMBL" id="VMNW02000027">
    <property type="protein sequence ID" value="KAA9159765.1"/>
    <property type="molecule type" value="Genomic_DNA"/>
</dbReference>
<reference evidence="1" key="1">
    <citation type="submission" date="2019-09" db="EMBL/GenBank/DDBJ databases">
        <authorList>
            <person name="Teo W.F.A."/>
            <person name="Duangmal K."/>
        </authorList>
    </citation>
    <scope>NUCLEOTIDE SEQUENCE [LARGE SCALE GENOMIC DNA]</scope>
    <source>
        <strain evidence="1">K81G1</strain>
    </source>
</reference>
<comment type="caution">
    <text evidence="1">The sequence shown here is derived from an EMBL/GenBank/DDBJ whole genome shotgun (WGS) entry which is preliminary data.</text>
</comment>
<dbReference type="OrthoDB" id="3636197at2"/>
<keyword evidence="2" id="KW-1185">Reference proteome</keyword>
<accession>A0A5N0V3U5</accession>
<name>A0A5N0V3U5_9PSEU</name>
<evidence type="ECO:0000313" key="2">
    <source>
        <dbReference type="Proteomes" id="UP000319769"/>
    </source>
</evidence>